<feature type="domain" description="5'-Nucleotidase C-terminal" evidence="5">
    <location>
        <begin position="321"/>
        <end position="477"/>
    </location>
</feature>
<dbReference type="GO" id="GO:0009166">
    <property type="term" value="P:nucleotide catabolic process"/>
    <property type="evidence" value="ECO:0007669"/>
    <property type="project" value="InterPro"/>
</dbReference>
<dbReference type="GO" id="GO:0016787">
    <property type="term" value="F:hydrolase activity"/>
    <property type="evidence" value="ECO:0007669"/>
    <property type="project" value="UniProtKB-KW"/>
</dbReference>
<dbReference type="STRING" id="394096.DB31_0698"/>
<dbReference type="AlphaFoldDB" id="A0A085WXM2"/>
<sequence length="531" mass="57101">MNAVRRPLPRWPSLVLALALALGCSPLAQKQATPETVRINLLHLNDVYQFTPLEQGRVGGIARVATLRKRLLAEAPHTLTLFAGDTLAPSVESISEVGGKPLQGQQMIDAWNALGVDYAVPGNHDFDFGDAVLRERIKASRFPWLAANIFDNDTGKPFEGLHPYQLIQLSGVKVGLFGLLVPETEVTSSVSEHTNIRDVCSTAKPIVSRLRKEGATVIIALTHLDVQQDRELAQCAPVDVIIGGHEHERIEDRSTGVPIFKVAADAVELGQVTLDVDTKTGKVRQLDWKVHPITPELPEDPSFLAAMTKYAPLIAELSQPVGKTPVPLDARKLVVRSQETNLGSLVADALRQAAGTDVALVNGGAIRGDTRFSAGVLTRREMLSIFPYRDQLVRLQVTGAILQAALENAVSKSAEDPEPGRFLQVSGLRFAFDPSRPKGQRVLCVTVGGKPLSPTATYSLATFSFLASGKDGYEMFKGLPATPALQEGRTPRDVLSDALRTGKPPPMQQGDGRIQRASASAGACTTGPNSL</sequence>
<name>A0A085WXM2_9BACT</name>
<feature type="chain" id="PRO_5005106189" evidence="2">
    <location>
        <begin position="31"/>
        <end position="531"/>
    </location>
</feature>
<dbReference type="InterPro" id="IPR008334">
    <property type="entry name" value="5'-Nucleotdase_C"/>
</dbReference>
<dbReference type="Pfam" id="PF00149">
    <property type="entry name" value="Metallophos"/>
    <property type="match status" value="1"/>
</dbReference>
<dbReference type="GO" id="GO:0000166">
    <property type="term" value="F:nucleotide binding"/>
    <property type="evidence" value="ECO:0007669"/>
    <property type="project" value="UniProtKB-KW"/>
</dbReference>
<keyword evidence="7" id="KW-1185">Reference proteome</keyword>
<dbReference type="PANTHER" id="PTHR11575:SF24">
    <property type="entry name" value="5'-NUCLEOTIDASE"/>
    <property type="match status" value="1"/>
</dbReference>
<dbReference type="Gene3D" id="3.60.21.10">
    <property type="match status" value="1"/>
</dbReference>
<gene>
    <name evidence="6" type="ORF">DB31_0698</name>
</gene>
<dbReference type="Proteomes" id="UP000028725">
    <property type="component" value="Unassembled WGS sequence"/>
</dbReference>
<dbReference type="PATRIC" id="fig|394096.3.peg.691"/>
<dbReference type="SUPFAM" id="SSF55816">
    <property type="entry name" value="5'-nucleotidase (syn. UDP-sugar hydrolase), C-terminal domain"/>
    <property type="match status" value="1"/>
</dbReference>
<dbReference type="OrthoDB" id="9803927at2"/>
<dbReference type="Pfam" id="PF02872">
    <property type="entry name" value="5_nucleotid_C"/>
    <property type="match status" value="1"/>
</dbReference>
<dbReference type="InterPro" id="IPR006179">
    <property type="entry name" value="5_nucleotidase/apyrase"/>
</dbReference>
<keyword evidence="1 2" id="KW-0732">Signal</keyword>
<protein>
    <submittedName>
        <fullName evidence="6">5'-nucleotidase</fullName>
    </submittedName>
</protein>
<evidence type="ECO:0000256" key="1">
    <source>
        <dbReference type="ARBA" id="ARBA00022729"/>
    </source>
</evidence>
<dbReference type="InterPro" id="IPR029052">
    <property type="entry name" value="Metallo-depent_PP-like"/>
</dbReference>
<feature type="domain" description="Calcineurin-like phosphoesterase" evidence="4">
    <location>
        <begin position="40"/>
        <end position="248"/>
    </location>
</feature>
<keyword evidence="2" id="KW-0378">Hydrolase</keyword>
<organism evidence="6 7">
    <name type="scientific">Hyalangium minutum</name>
    <dbReference type="NCBI Taxonomy" id="394096"/>
    <lineage>
        <taxon>Bacteria</taxon>
        <taxon>Pseudomonadati</taxon>
        <taxon>Myxococcota</taxon>
        <taxon>Myxococcia</taxon>
        <taxon>Myxococcales</taxon>
        <taxon>Cystobacterineae</taxon>
        <taxon>Archangiaceae</taxon>
        <taxon>Hyalangium</taxon>
    </lineage>
</organism>
<evidence type="ECO:0000259" key="4">
    <source>
        <dbReference type="Pfam" id="PF00149"/>
    </source>
</evidence>
<comment type="similarity">
    <text evidence="2">Belongs to the 5'-nucleotidase family.</text>
</comment>
<dbReference type="InterPro" id="IPR036907">
    <property type="entry name" value="5'-Nucleotdase_C_sf"/>
</dbReference>
<proteinExistence type="inferred from homology"/>
<dbReference type="PANTHER" id="PTHR11575">
    <property type="entry name" value="5'-NUCLEOTIDASE-RELATED"/>
    <property type="match status" value="1"/>
</dbReference>
<dbReference type="RefSeq" id="WP_052419674.1">
    <property type="nucleotide sequence ID" value="NZ_JMCB01000001.1"/>
</dbReference>
<evidence type="ECO:0000256" key="3">
    <source>
        <dbReference type="SAM" id="MobiDB-lite"/>
    </source>
</evidence>
<evidence type="ECO:0000259" key="5">
    <source>
        <dbReference type="Pfam" id="PF02872"/>
    </source>
</evidence>
<feature type="region of interest" description="Disordered" evidence="3">
    <location>
        <begin position="483"/>
        <end position="531"/>
    </location>
</feature>
<evidence type="ECO:0000256" key="2">
    <source>
        <dbReference type="RuleBase" id="RU362119"/>
    </source>
</evidence>
<evidence type="ECO:0000313" key="7">
    <source>
        <dbReference type="Proteomes" id="UP000028725"/>
    </source>
</evidence>
<dbReference type="Gene3D" id="3.90.780.10">
    <property type="entry name" value="5'-Nucleotidase, C-terminal domain"/>
    <property type="match status" value="1"/>
</dbReference>
<dbReference type="EMBL" id="JMCB01000001">
    <property type="protein sequence ID" value="KFE72435.1"/>
    <property type="molecule type" value="Genomic_DNA"/>
</dbReference>
<feature type="signal peptide" evidence="2">
    <location>
        <begin position="1"/>
        <end position="30"/>
    </location>
</feature>
<reference evidence="6 7" key="1">
    <citation type="submission" date="2014-04" db="EMBL/GenBank/DDBJ databases">
        <title>Genome assembly of Hyalangium minutum DSM 14724.</title>
        <authorList>
            <person name="Sharma G."/>
            <person name="Subramanian S."/>
        </authorList>
    </citation>
    <scope>NUCLEOTIDE SEQUENCE [LARGE SCALE GENOMIC DNA]</scope>
    <source>
        <strain evidence="6 7">DSM 14724</strain>
    </source>
</reference>
<keyword evidence="2" id="KW-0547">Nucleotide-binding</keyword>
<dbReference type="SUPFAM" id="SSF56300">
    <property type="entry name" value="Metallo-dependent phosphatases"/>
    <property type="match status" value="1"/>
</dbReference>
<dbReference type="PROSITE" id="PS51257">
    <property type="entry name" value="PROKAR_LIPOPROTEIN"/>
    <property type="match status" value="1"/>
</dbReference>
<dbReference type="PRINTS" id="PR01607">
    <property type="entry name" value="APYRASEFAMLY"/>
</dbReference>
<comment type="caution">
    <text evidence="6">The sequence shown here is derived from an EMBL/GenBank/DDBJ whole genome shotgun (WGS) entry which is preliminary data.</text>
</comment>
<dbReference type="InterPro" id="IPR004843">
    <property type="entry name" value="Calcineurin-like_PHP"/>
</dbReference>
<evidence type="ECO:0000313" key="6">
    <source>
        <dbReference type="EMBL" id="KFE72435.1"/>
    </source>
</evidence>
<accession>A0A085WXM2</accession>